<dbReference type="EMBL" id="BHZD01000001">
    <property type="protein sequence ID" value="GCD47931.1"/>
    <property type="molecule type" value="Genomic_DNA"/>
</dbReference>
<proteinExistence type="predicted"/>
<feature type="transmembrane region" description="Helical" evidence="1">
    <location>
        <begin position="82"/>
        <end position="102"/>
    </location>
</feature>
<keyword evidence="1" id="KW-0472">Membrane</keyword>
<evidence type="ECO:0000313" key="2">
    <source>
        <dbReference type="EMBL" id="GCD47931.1"/>
    </source>
</evidence>
<dbReference type="AlphaFoldDB" id="A0A401WF64"/>
<organism evidence="2 3">
    <name type="scientific">Streptomyces paromomycinus</name>
    <name type="common">Streptomyces rimosus subsp. paromomycinus</name>
    <dbReference type="NCBI Taxonomy" id="92743"/>
    <lineage>
        <taxon>Bacteria</taxon>
        <taxon>Bacillati</taxon>
        <taxon>Actinomycetota</taxon>
        <taxon>Actinomycetes</taxon>
        <taxon>Kitasatosporales</taxon>
        <taxon>Streptomycetaceae</taxon>
        <taxon>Streptomyces</taxon>
    </lineage>
</organism>
<reference evidence="2 3" key="1">
    <citation type="submission" date="2018-11" db="EMBL/GenBank/DDBJ databases">
        <title>Whole genome sequence of Streptomyces paromomycinus NBRC 15454(T).</title>
        <authorList>
            <person name="Komaki H."/>
            <person name="Tamura T."/>
        </authorList>
    </citation>
    <scope>NUCLEOTIDE SEQUENCE [LARGE SCALE GENOMIC DNA]</scope>
    <source>
        <strain evidence="2 3">NBRC 15454</strain>
    </source>
</reference>
<dbReference type="InterPro" id="IPR021215">
    <property type="entry name" value="DUF2752"/>
</dbReference>
<feature type="transmembrane region" description="Helical" evidence="1">
    <location>
        <begin position="51"/>
        <end position="70"/>
    </location>
</feature>
<name>A0A401WF64_STREY</name>
<gene>
    <name evidence="2" type="ORF">GKJPGBOP_07726</name>
</gene>
<evidence type="ECO:0000256" key="1">
    <source>
        <dbReference type="SAM" id="Phobius"/>
    </source>
</evidence>
<protein>
    <submittedName>
        <fullName evidence="2">Membrane protein</fullName>
    </submittedName>
</protein>
<accession>A0A401WF64</accession>
<dbReference type="Pfam" id="PF10825">
    <property type="entry name" value="DUF2752"/>
    <property type="match status" value="1"/>
</dbReference>
<keyword evidence="3" id="KW-1185">Reference proteome</keyword>
<dbReference type="Proteomes" id="UP000286746">
    <property type="component" value="Unassembled WGS sequence"/>
</dbReference>
<comment type="caution">
    <text evidence="2">The sequence shown here is derived from an EMBL/GenBank/DDBJ whole genome shotgun (WGS) entry which is preliminary data.</text>
</comment>
<sequence>MLFAALTALVAFRDPEAPGHYPSCPFRSATGLLCPGCGTLRALRDLTQGDVAAALAHNALFVTALPLALFSWLRAVRGRPPVLTSVWAGVTAVAVLLLWGVLRNCV</sequence>
<dbReference type="RefSeq" id="WP_218040035.1">
    <property type="nucleotide sequence ID" value="NZ_BHZD01000001.1"/>
</dbReference>
<keyword evidence="1" id="KW-1133">Transmembrane helix</keyword>
<evidence type="ECO:0000313" key="3">
    <source>
        <dbReference type="Proteomes" id="UP000286746"/>
    </source>
</evidence>
<keyword evidence="1" id="KW-0812">Transmembrane</keyword>